<dbReference type="Proteomes" id="UP001153069">
    <property type="component" value="Unassembled WGS sequence"/>
</dbReference>
<comment type="caution">
    <text evidence="2">The sequence shown here is derived from an EMBL/GenBank/DDBJ whole genome shotgun (WGS) entry which is preliminary data.</text>
</comment>
<dbReference type="AlphaFoldDB" id="A0A9N8F320"/>
<evidence type="ECO:0000313" key="3">
    <source>
        <dbReference type="Proteomes" id="UP001153069"/>
    </source>
</evidence>
<organism evidence="2 3">
    <name type="scientific">Seminavis robusta</name>
    <dbReference type="NCBI Taxonomy" id="568900"/>
    <lineage>
        <taxon>Eukaryota</taxon>
        <taxon>Sar</taxon>
        <taxon>Stramenopiles</taxon>
        <taxon>Ochrophyta</taxon>
        <taxon>Bacillariophyta</taxon>
        <taxon>Bacillariophyceae</taxon>
        <taxon>Bacillariophycidae</taxon>
        <taxon>Naviculales</taxon>
        <taxon>Naviculaceae</taxon>
        <taxon>Seminavis</taxon>
    </lineage>
</organism>
<sequence length="263" mass="29663">MMRAAGAYDDWMCDRYAEHMEREEKEAKALDNRNFAMGSNIIWKSIQMNRNMESFLRNERGVPQEVFDWLADGFGGLTSRHFFNIWLKAQICLVKRRYTDENEPMFIGPQNVAFTNKDVIFVMFNKIISNRPLMVDFCAANHACGGCWRFWPLVHRFMSCFGVQPLGQGDWLTFKEYKAHYAEQIANSPPSPYELEGTPEYVAGEEDGAQDAVQAIDEGEIAMAYAEEAVQNADNDGGNSNGGRGNANDAVVVEPNGNDATNI</sequence>
<protein>
    <submittedName>
        <fullName evidence="2">Uncharacterized protein</fullName>
    </submittedName>
</protein>
<proteinExistence type="predicted"/>
<evidence type="ECO:0000256" key="1">
    <source>
        <dbReference type="SAM" id="MobiDB-lite"/>
    </source>
</evidence>
<accession>A0A9N8F320</accession>
<feature type="region of interest" description="Disordered" evidence="1">
    <location>
        <begin position="232"/>
        <end position="263"/>
    </location>
</feature>
<reference evidence="2" key="1">
    <citation type="submission" date="2020-06" db="EMBL/GenBank/DDBJ databases">
        <authorList>
            <consortium name="Plant Systems Biology data submission"/>
        </authorList>
    </citation>
    <scope>NUCLEOTIDE SEQUENCE</scope>
    <source>
        <strain evidence="2">D6</strain>
    </source>
</reference>
<dbReference type="EMBL" id="CAICTM010003228">
    <property type="protein sequence ID" value="CAB9531090.1"/>
    <property type="molecule type" value="Genomic_DNA"/>
</dbReference>
<evidence type="ECO:0000313" key="2">
    <source>
        <dbReference type="EMBL" id="CAB9531090.1"/>
    </source>
</evidence>
<keyword evidence="3" id="KW-1185">Reference proteome</keyword>
<gene>
    <name evidence="2" type="ORF">SEMRO_3230_G345650.1</name>
</gene>
<name>A0A9N8F320_9STRA</name>